<keyword evidence="2 5" id="KW-0547">Nucleotide-binding</keyword>
<evidence type="ECO:0000313" key="11">
    <source>
        <dbReference type="Proteomes" id="UP001215087"/>
    </source>
</evidence>
<evidence type="ECO:0000256" key="1">
    <source>
        <dbReference type="ARBA" id="ARBA00008239"/>
    </source>
</evidence>
<dbReference type="InterPro" id="IPR020575">
    <property type="entry name" value="Hsp90_N"/>
</dbReference>
<reference evidence="10" key="2">
    <citation type="journal article" date="2017" name="Sci. Rep.">
        <title>Determination of the Genome and Primary Transcriptome of Syngas Fermenting Eubacterium limosum ATCC 8486.</title>
        <authorList>
            <person name="Song Y."/>
            <person name="Shin J."/>
            <person name="Jeong Y."/>
            <person name="Jin S."/>
            <person name="Lee J.K."/>
            <person name="Kim D.R."/>
            <person name="Kim S.C."/>
            <person name="Cho S."/>
            <person name="Cho B.K."/>
        </authorList>
    </citation>
    <scope>NUCLEOTIDE SEQUENCE [LARGE SCALE GENOMIC DNA]</scope>
    <source>
        <strain evidence="10">ATCC 8486</strain>
    </source>
</reference>
<evidence type="ECO:0000256" key="4">
    <source>
        <dbReference type="ARBA" id="ARBA00023186"/>
    </source>
</evidence>
<feature type="region of interest" description="Disordered" evidence="7">
    <location>
        <begin position="496"/>
        <end position="518"/>
    </location>
</feature>
<dbReference type="NCBIfam" id="NF003555">
    <property type="entry name" value="PRK05218.1"/>
    <property type="match status" value="1"/>
</dbReference>
<dbReference type="EMBL" id="CP019962">
    <property type="protein sequence ID" value="ARD65065.1"/>
    <property type="molecule type" value="Genomic_DNA"/>
</dbReference>
<feature type="region of interest" description="A; substrate-binding" evidence="5">
    <location>
        <begin position="1"/>
        <end position="350"/>
    </location>
</feature>
<dbReference type="PANTHER" id="PTHR11528">
    <property type="entry name" value="HEAT SHOCK PROTEIN 90 FAMILY MEMBER"/>
    <property type="match status" value="1"/>
</dbReference>
<dbReference type="Pfam" id="PF13589">
    <property type="entry name" value="HATPase_c_3"/>
    <property type="match status" value="1"/>
</dbReference>
<feature type="binding site" evidence="6">
    <location>
        <position position="82"/>
    </location>
    <ligand>
        <name>ATP</name>
        <dbReference type="ChEBI" id="CHEBI:30616"/>
    </ligand>
</feature>
<sequence>MAKKQFQAESKRLLDLMIHSIYTNKEIFLREIISNASDAIDKRYFKNMSEGGSGLSRDDYAIHIIPDKEAGTLTITDNGIGMTQEELEENLGIIANSGSLEFKSEHEAQEDIDIIGQFGVGFYSAFMVSKDIKVRTKADGSDTAYEWESEGAEGYTIEVCDKEEVGTEIILTLMDDTEDEKYSQYLEEYRLRELIKRYSDYIRYPIKMEVEKSTLIEASEEEKAKEDYEPQYDTYLEEETLNSMVPLWKKNKSEVTDEDYNNFYKEKYYDYTDPAKVIATHVEGVCTYDALLFIPSNVPYNYFSKEFKKGLQLYSSGVLIMDKCEDLLPDYFGFVRGLVDSQDLSLNISREMLQQDRQVMAIAKRIEKKITSELMDMQKKDREKYDEFYKNFGLPLKFGMYESYGMNADKLKDLVMFYSSSEKKAVTFAEYVGRMKEDQKYIYYACGDSIEKIGKMPQIELLLDQGYEVLYCTDDVDEFALKSLMKYDEKEFRSASDDDLGIEQSEEAKKESEAKNEENKDLMTAIKDALDGKVNAVKLSTRLKSHPVCFSTEGISLEMEKVLNAQPMGGDVKADKVLEINGSHPVFDAMKKAYDDKNNDKLKKYANLLYDQAMLIEGMTIEDPVEFARSICELMV</sequence>
<feature type="binding site" evidence="6">
    <location>
        <position position="31"/>
    </location>
    <ligand>
        <name>ATP</name>
        <dbReference type="ChEBI" id="CHEBI:30616"/>
    </ligand>
</feature>
<dbReference type="CDD" id="cd16927">
    <property type="entry name" value="HATPase_Hsp90-like"/>
    <property type="match status" value="1"/>
</dbReference>
<dbReference type="GO" id="GO:0051082">
    <property type="term" value="F:unfolded protein binding"/>
    <property type="evidence" value="ECO:0007669"/>
    <property type="project" value="UniProtKB-UniRule"/>
</dbReference>
<accession>A0AAC9W1V7</accession>
<evidence type="ECO:0000313" key="8">
    <source>
        <dbReference type="EMBL" id="ARD65065.1"/>
    </source>
</evidence>
<dbReference type="RefSeq" id="WP_038352030.1">
    <property type="nucleotide sequence ID" value="NZ_CP019962.1"/>
</dbReference>
<dbReference type="PIRSF" id="PIRSF002583">
    <property type="entry name" value="Hsp90"/>
    <property type="match status" value="1"/>
</dbReference>
<dbReference type="Gene3D" id="1.20.120.790">
    <property type="entry name" value="Heat shock protein 90, C-terminal domain"/>
    <property type="match status" value="1"/>
</dbReference>
<dbReference type="Pfam" id="PF00183">
    <property type="entry name" value="HSP90"/>
    <property type="match status" value="1"/>
</dbReference>
<dbReference type="InterPro" id="IPR037196">
    <property type="entry name" value="HSP90_C"/>
</dbReference>
<evidence type="ECO:0000256" key="7">
    <source>
        <dbReference type="SAM" id="MobiDB-lite"/>
    </source>
</evidence>
<feature type="binding site" evidence="6">
    <location>
        <position position="167"/>
    </location>
    <ligand>
        <name>ATP</name>
        <dbReference type="ChEBI" id="CHEBI:30616"/>
    </ligand>
</feature>
<dbReference type="Proteomes" id="UP001215087">
    <property type="component" value="Unassembled WGS sequence"/>
</dbReference>
<proteinExistence type="inferred from homology"/>
<comment type="caution">
    <text evidence="5">Lacks conserved residue(s) required for the propagation of feature annotation.</text>
</comment>
<evidence type="ECO:0000256" key="3">
    <source>
        <dbReference type="ARBA" id="ARBA00022840"/>
    </source>
</evidence>
<keyword evidence="11" id="KW-1185">Reference proteome</keyword>
<feature type="compositionally biased region" description="Basic and acidic residues" evidence="7">
    <location>
        <begin position="506"/>
        <end position="518"/>
    </location>
</feature>
<dbReference type="EMBL" id="JAQSVD010000007">
    <property type="protein sequence ID" value="MDE1471239.1"/>
    <property type="molecule type" value="Genomic_DNA"/>
</dbReference>
<dbReference type="GO" id="GO:0016887">
    <property type="term" value="F:ATP hydrolysis activity"/>
    <property type="evidence" value="ECO:0007669"/>
    <property type="project" value="InterPro"/>
</dbReference>
<evidence type="ECO:0000313" key="9">
    <source>
        <dbReference type="EMBL" id="MDE1471239.1"/>
    </source>
</evidence>
<keyword evidence="4 5" id="KW-0143">Chaperone</keyword>
<feature type="binding site" evidence="6">
    <location>
        <position position="77"/>
    </location>
    <ligand>
        <name>ATP</name>
        <dbReference type="ChEBI" id="CHEBI:30616"/>
    </ligand>
</feature>
<dbReference type="SUPFAM" id="SSF54211">
    <property type="entry name" value="Ribosomal protein S5 domain 2-like"/>
    <property type="match status" value="1"/>
</dbReference>
<dbReference type="GO" id="GO:0140662">
    <property type="term" value="F:ATP-dependent protein folding chaperone"/>
    <property type="evidence" value="ECO:0007669"/>
    <property type="project" value="InterPro"/>
</dbReference>
<comment type="subcellular location">
    <subcellularLocation>
        <location evidence="5">Cytoplasm</location>
    </subcellularLocation>
</comment>
<dbReference type="SUPFAM" id="SSF55874">
    <property type="entry name" value="ATPase domain of HSP90 chaperone/DNA topoisomerase II/histidine kinase"/>
    <property type="match status" value="1"/>
</dbReference>
<dbReference type="Gene3D" id="3.40.50.11260">
    <property type="match status" value="1"/>
</dbReference>
<feature type="binding site" evidence="6">
    <location>
        <begin position="97"/>
        <end position="98"/>
    </location>
    <ligand>
        <name>ATP</name>
        <dbReference type="ChEBI" id="CHEBI:30616"/>
    </ligand>
</feature>
<feature type="binding site" evidence="6">
    <location>
        <position position="350"/>
    </location>
    <ligand>
        <name>ATP</name>
        <dbReference type="ChEBI" id="CHEBI:30616"/>
    </ligand>
</feature>
<reference evidence="9 11" key="4">
    <citation type="submission" date="2023-02" db="EMBL/GenBank/DDBJ databases">
        <title>Comparative genome analysis of Eubacterium limosum species.</title>
        <authorList>
            <person name="Bak J.E."/>
        </authorList>
    </citation>
    <scope>NUCLEOTIDE SEQUENCE [LARGE SCALE GENOMIC DNA]</scope>
    <source>
        <strain evidence="9 11">KGMB01548</strain>
    </source>
</reference>
<keyword evidence="5" id="KW-0346">Stress response</keyword>
<dbReference type="InterPro" id="IPR019805">
    <property type="entry name" value="Heat_shock_protein_90_CS"/>
</dbReference>
<reference evidence="8" key="1">
    <citation type="journal article" date="2015" name="Genome Announc.">
        <title>Draft Genome Sequence of Chemolithoautotrophic Acetogenic Butanol-Producing Eubacterium limosum ATCC 8486.</title>
        <authorList>
            <person name="Song Y."/>
            <person name="Cho B.K."/>
        </authorList>
    </citation>
    <scope>NUCLEOTIDE SEQUENCE</scope>
    <source>
        <strain evidence="8">ATCC 8486</strain>
    </source>
</reference>
<dbReference type="Gene3D" id="3.30.565.10">
    <property type="entry name" value="Histidine kinase-like ATPase, C-terminal domain"/>
    <property type="match status" value="1"/>
</dbReference>
<evidence type="ECO:0000313" key="10">
    <source>
        <dbReference type="Proteomes" id="UP000192391"/>
    </source>
</evidence>
<dbReference type="SUPFAM" id="SSF110942">
    <property type="entry name" value="HSP90 C-terminal domain"/>
    <property type="match status" value="1"/>
</dbReference>
<gene>
    <name evidence="5 9" type="primary">htpG</name>
    <name evidence="8" type="ORF">B2M23_05690</name>
    <name evidence="9" type="ORF">PTZ04_13360</name>
</gene>
<dbReference type="HAMAP" id="MF_00505">
    <property type="entry name" value="HSP90"/>
    <property type="match status" value="1"/>
</dbReference>
<dbReference type="KEGG" id="elim:B2M23_05690"/>
<name>A0AAC9W1V7_EUBLI</name>
<comment type="function">
    <text evidence="5">Molecular chaperone. Has ATPase activity.</text>
</comment>
<organism evidence="8 10">
    <name type="scientific">Eubacterium limosum</name>
    <dbReference type="NCBI Taxonomy" id="1736"/>
    <lineage>
        <taxon>Bacteria</taxon>
        <taxon>Bacillati</taxon>
        <taxon>Bacillota</taxon>
        <taxon>Clostridia</taxon>
        <taxon>Eubacteriales</taxon>
        <taxon>Eubacteriaceae</taxon>
        <taxon>Eubacterium</taxon>
    </lineage>
</organism>
<dbReference type="Gene3D" id="3.30.230.80">
    <property type="match status" value="1"/>
</dbReference>
<dbReference type="AlphaFoldDB" id="A0AAC9W1V7"/>
<comment type="similarity">
    <text evidence="1 5">Belongs to the heat shock protein 90 family.</text>
</comment>
<dbReference type="InterPro" id="IPR036890">
    <property type="entry name" value="HATPase_C_sf"/>
</dbReference>
<feature type="region of interest" description="C" evidence="5">
    <location>
        <begin position="562"/>
        <end position="636"/>
    </location>
</feature>
<feature type="binding site" evidence="6">
    <location>
        <begin position="117"/>
        <end position="122"/>
    </location>
    <ligand>
        <name>ATP</name>
        <dbReference type="ChEBI" id="CHEBI:30616"/>
    </ligand>
</feature>
<dbReference type="GO" id="GO:0005524">
    <property type="term" value="F:ATP binding"/>
    <property type="evidence" value="ECO:0007669"/>
    <property type="project" value="UniProtKB-UniRule"/>
</dbReference>
<dbReference type="InterPro" id="IPR020568">
    <property type="entry name" value="Ribosomal_Su5_D2-typ_SF"/>
</dbReference>
<evidence type="ECO:0000256" key="5">
    <source>
        <dbReference type="HAMAP-Rule" id="MF_00505"/>
    </source>
</evidence>
<feature type="binding site" evidence="6">
    <location>
        <position position="90"/>
    </location>
    <ligand>
        <name>ATP</name>
        <dbReference type="ChEBI" id="CHEBI:30616"/>
    </ligand>
</feature>
<dbReference type="PROSITE" id="PS00298">
    <property type="entry name" value="HSP90"/>
    <property type="match status" value="1"/>
</dbReference>
<keyword evidence="5" id="KW-0963">Cytoplasm</keyword>
<dbReference type="PRINTS" id="PR00775">
    <property type="entry name" value="HEATSHOCK90"/>
</dbReference>
<dbReference type="GO" id="GO:0005737">
    <property type="term" value="C:cytoplasm"/>
    <property type="evidence" value="ECO:0007669"/>
    <property type="project" value="UniProtKB-SubCell"/>
</dbReference>
<evidence type="ECO:0000256" key="2">
    <source>
        <dbReference type="ARBA" id="ARBA00022741"/>
    </source>
</evidence>
<reference evidence="8" key="3">
    <citation type="submission" date="2017-02" db="EMBL/GenBank/DDBJ databases">
        <title>Integrative analysis reveals regulation of autotrophic growth of syngas fermenting bacteria at the translational level.</title>
        <authorList>
            <person name="Song Y."/>
            <person name="Shin J."/>
            <person name="Jeong Y."/>
            <person name="Jin S."/>
            <person name="Kim D.R."/>
            <person name="Kim S.C."/>
            <person name="Cho S."/>
            <person name="Cho B.-K."/>
        </authorList>
    </citation>
    <scope>NUCLEOTIDE SEQUENCE</scope>
    <source>
        <strain evidence="8">ATCC 8486</strain>
    </source>
</reference>
<dbReference type="InterPro" id="IPR001404">
    <property type="entry name" value="Hsp90_fam"/>
</dbReference>
<comment type="subunit">
    <text evidence="5">Homodimer.</text>
</comment>
<feature type="binding site" evidence="6">
    <location>
        <position position="35"/>
    </location>
    <ligand>
        <name>ATP</name>
        <dbReference type="ChEBI" id="CHEBI:30616"/>
    </ligand>
</feature>
<keyword evidence="3 5" id="KW-0067">ATP-binding</keyword>
<dbReference type="Proteomes" id="UP000192391">
    <property type="component" value="Chromosome"/>
</dbReference>
<evidence type="ECO:0000256" key="6">
    <source>
        <dbReference type="PIRSR" id="PIRSR002583-1"/>
    </source>
</evidence>
<protein>
    <recommendedName>
        <fullName evidence="5">Chaperone protein HtpG</fullName>
    </recommendedName>
    <alternativeName>
        <fullName evidence="5">Heat shock protein HtpG</fullName>
    </alternativeName>
    <alternativeName>
        <fullName evidence="5">High temperature protein G</fullName>
    </alternativeName>
</protein>